<evidence type="ECO:0000313" key="2">
    <source>
        <dbReference type="EMBL" id="GHI52349.1"/>
    </source>
</evidence>
<comment type="caution">
    <text evidence="2">The sequence shown here is derived from an EMBL/GenBank/DDBJ whole genome shotgun (WGS) entry which is preliminary data.</text>
</comment>
<dbReference type="SUPFAM" id="SSF54427">
    <property type="entry name" value="NTF2-like"/>
    <property type="match status" value="1"/>
</dbReference>
<accession>A0ABQ3R915</accession>
<dbReference type="RefSeq" id="WP_189991025.1">
    <property type="nucleotide sequence ID" value="NZ_BNCB01000003.1"/>
</dbReference>
<protein>
    <recommendedName>
        <fullName evidence="1">SnoaL-like domain-containing protein</fullName>
    </recommendedName>
</protein>
<evidence type="ECO:0000313" key="3">
    <source>
        <dbReference type="Proteomes" id="UP000646738"/>
    </source>
</evidence>
<dbReference type="Pfam" id="PF12680">
    <property type="entry name" value="SnoaL_2"/>
    <property type="match status" value="1"/>
</dbReference>
<dbReference type="Proteomes" id="UP000646738">
    <property type="component" value="Unassembled WGS sequence"/>
</dbReference>
<proteinExistence type="predicted"/>
<reference evidence="3" key="1">
    <citation type="submission" date="2023-07" db="EMBL/GenBank/DDBJ databases">
        <title>Whole genome shotgun sequence of Streptomyces achromogenes subsp. rubradiris NBRC 14000.</title>
        <authorList>
            <person name="Komaki H."/>
            <person name="Tamura T."/>
        </authorList>
    </citation>
    <scope>NUCLEOTIDE SEQUENCE [LARGE SCALE GENOMIC DNA]</scope>
    <source>
        <strain evidence="3">NBRC 14000</strain>
    </source>
</reference>
<dbReference type="EMBL" id="BNEA01000007">
    <property type="protein sequence ID" value="GHI52349.1"/>
    <property type="molecule type" value="Genomic_DNA"/>
</dbReference>
<gene>
    <name evidence="2" type="ORF">Srubr_21950</name>
</gene>
<sequence>MPSHEDPYKAAHQLGTRFHAFLTAGDWDGIRSLLTDDATWTLPGDNAVSGTAVGADAVVERARKIASYGLDFRLLHILVSRENMALSLHNTARRGDVRLDEHLSTVCRLRDGRIASIETYLSDVPGMNAFFV</sequence>
<dbReference type="InterPro" id="IPR037401">
    <property type="entry name" value="SnoaL-like"/>
</dbReference>
<dbReference type="Gene3D" id="3.10.450.50">
    <property type="match status" value="1"/>
</dbReference>
<feature type="domain" description="SnoaL-like" evidence="1">
    <location>
        <begin position="17"/>
        <end position="116"/>
    </location>
</feature>
<organism evidence="2 3">
    <name type="scientific">Streptomyces rubradiris</name>
    <name type="common">Streptomyces achromogenes subsp. rubradiris</name>
    <dbReference type="NCBI Taxonomy" id="285531"/>
    <lineage>
        <taxon>Bacteria</taxon>
        <taxon>Bacillati</taxon>
        <taxon>Actinomycetota</taxon>
        <taxon>Actinomycetes</taxon>
        <taxon>Kitasatosporales</taxon>
        <taxon>Streptomycetaceae</taxon>
        <taxon>Streptomyces</taxon>
    </lineage>
</organism>
<dbReference type="InterPro" id="IPR032710">
    <property type="entry name" value="NTF2-like_dom_sf"/>
</dbReference>
<evidence type="ECO:0000259" key="1">
    <source>
        <dbReference type="Pfam" id="PF12680"/>
    </source>
</evidence>
<name>A0ABQ3R915_STRRR</name>
<keyword evidence="3" id="KW-1185">Reference proteome</keyword>
<dbReference type="CDD" id="cd00531">
    <property type="entry name" value="NTF2_like"/>
    <property type="match status" value="1"/>
</dbReference>